<evidence type="ECO:0000313" key="2">
    <source>
        <dbReference type="EMBL" id="GLS69029.1"/>
    </source>
</evidence>
<evidence type="ECO:0000259" key="1">
    <source>
        <dbReference type="Pfam" id="PF00656"/>
    </source>
</evidence>
<sequence>MAQGVTVSPDSTGLIYRSADDGPGLHALLIGISSYKFLKGGEEEQQNNYGLDQLDSAARTASEIQRWLLEPSAELAWPVRTIRLLASPSEVEAYEHPVLANCLPATLANLKRAVRAWRIDASQDPTGATLFYYSGHGIQRTRGDSLLLLADFLDPSESLLGRAIDFIEIYNGMAEPPFECRARTQFYFVDACRTDVRGIQALANPVPATIWDISEGGRDDRVAPIFFGASVGRPAFGSLLPCGISAFGADVLACLSGGGADLIRGPSGDRWTVTIGSMAEAMARLVDEANNKRGRDLRSLSFDKWTKLDIPIVTLKEPPEVDCRFTISPSDAVPHTSVVLDALQDAAPYTFGPPCETARMYRARAGGYVVSAKILPEVAATYRAFSKQIITIKPPYFDFDLSFIAEPSA</sequence>
<accession>A0AA37T9A7</accession>
<feature type="domain" description="Peptidase C14 caspase" evidence="1">
    <location>
        <begin position="27"/>
        <end position="195"/>
    </location>
</feature>
<dbReference type="AlphaFoldDB" id="A0AA37T9A7"/>
<proteinExistence type="predicted"/>
<name>A0AA37T9A7_9HYPH</name>
<dbReference type="Gene3D" id="3.40.50.1460">
    <property type="match status" value="1"/>
</dbReference>
<gene>
    <name evidence="2" type="ORF">GCM10007890_10410</name>
</gene>
<dbReference type="GO" id="GO:0004197">
    <property type="term" value="F:cysteine-type endopeptidase activity"/>
    <property type="evidence" value="ECO:0007669"/>
    <property type="project" value="InterPro"/>
</dbReference>
<keyword evidence="3" id="KW-1185">Reference proteome</keyword>
<evidence type="ECO:0000313" key="3">
    <source>
        <dbReference type="Proteomes" id="UP001157440"/>
    </source>
</evidence>
<protein>
    <recommendedName>
        <fullName evidence="1">Peptidase C14 caspase domain-containing protein</fullName>
    </recommendedName>
</protein>
<reference evidence="3" key="1">
    <citation type="journal article" date="2019" name="Int. J. Syst. Evol. Microbiol.">
        <title>The Global Catalogue of Microorganisms (GCM) 10K type strain sequencing project: providing services to taxonomists for standard genome sequencing and annotation.</title>
        <authorList>
            <consortium name="The Broad Institute Genomics Platform"/>
            <consortium name="The Broad Institute Genome Sequencing Center for Infectious Disease"/>
            <person name="Wu L."/>
            <person name="Ma J."/>
        </authorList>
    </citation>
    <scope>NUCLEOTIDE SEQUENCE [LARGE SCALE GENOMIC DNA]</scope>
    <source>
        <strain evidence="3">NBRC 103632</strain>
    </source>
</reference>
<dbReference type="Pfam" id="PF00656">
    <property type="entry name" value="Peptidase_C14"/>
    <property type="match status" value="1"/>
</dbReference>
<dbReference type="GO" id="GO:0006508">
    <property type="term" value="P:proteolysis"/>
    <property type="evidence" value="ECO:0007669"/>
    <property type="project" value="InterPro"/>
</dbReference>
<comment type="caution">
    <text evidence="2">The sequence shown here is derived from an EMBL/GenBank/DDBJ whole genome shotgun (WGS) entry which is preliminary data.</text>
</comment>
<organism evidence="2 3">
    <name type="scientific">Methylobacterium tardum</name>
    <dbReference type="NCBI Taxonomy" id="374432"/>
    <lineage>
        <taxon>Bacteria</taxon>
        <taxon>Pseudomonadati</taxon>
        <taxon>Pseudomonadota</taxon>
        <taxon>Alphaproteobacteria</taxon>
        <taxon>Hyphomicrobiales</taxon>
        <taxon>Methylobacteriaceae</taxon>
        <taxon>Methylobacterium</taxon>
    </lineage>
</organism>
<dbReference type="RefSeq" id="WP_238199123.1">
    <property type="nucleotide sequence ID" value="NZ_BPQZ01000031.1"/>
</dbReference>
<dbReference type="Proteomes" id="UP001157440">
    <property type="component" value="Unassembled WGS sequence"/>
</dbReference>
<dbReference type="EMBL" id="BSPL01000009">
    <property type="protein sequence ID" value="GLS69029.1"/>
    <property type="molecule type" value="Genomic_DNA"/>
</dbReference>
<dbReference type="InterPro" id="IPR011600">
    <property type="entry name" value="Pept_C14_caspase"/>
</dbReference>